<name>A0A0C2HKK8_9BACT</name>
<reference evidence="1 2" key="1">
    <citation type="submission" date="2014-12" db="EMBL/GenBank/DDBJ databases">
        <title>Genomes of Geoalkalibacter ferrihydriticus and Geoalkalibacter subterraneus, two haloalkaliphilic metal-reducing members of the Geobacteraceae.</title>
        <authorList>
            <person name="Badalamenti J.P."/>
            <person name="Torres C.I."/>
            <person name="Krajmalnik-Brown R."/>
            <person name="Bond D.R."/>
        </authorList>
    </citation>
    <scope>NUCLEOTIDE SEQUENCE [LARGE SCALE GENOMIC DNA]</scope>
    <source>
        <strain evidence="1 2">DSM 17813</strain>
    </source>
</reference>
<keyword evidence="2" id="KW-1185">Reference proteome</keyword>
<proteinExistence type="predicted"/>
<dbReference type="AlphaFoldDB" id="A0A0C2HKK8"/>
<evidence type="ECO:0000313" key="1">
    <source>
        <dbReference type="EMBL" id="KIH77591.1"/>
    </source>
</evidence>
<dbReference type="EMBL" id="JWJD01000001">
    <property type="protein sequence ID" value="KIH77591.1"/>
    <property type="molecule type" value="Genomic_DNA"/>
</dbReference>
<evidence type="ECO:0000313" key="2">
    <source>
        <dbReference type="Proteomes" id="UP000035068"/>
    </source>
</evidence>
<sequence length="61" mass="6976">MRKPLPSPAEIINGDIGNWWYGMAMLALGFSASNQKSKKRLQHNIFLTVREPKSQGMTWGW</sequence>
<organism evidence="1 2">
    <name type="scientific">Geoalkalibacter ferrihydriticus DSM 17813</name>
    <dbReference type="NCBI Taxonomy" id="1121915"/>
    <lineage>
        <taxon>Bacteria</taxon>
        <taxon>Pseudomonadati</taxon>
        <taxon>Thermodesulfobacteriota</taxon>
        <taxon>Desulfuromonadia</taxon>
        <taxon>Desulfuromonadales</taxon>
        <taxon>Geoalkalibacteraceae</taxon>
        <taxon>Geoalkalibacter</taxon>
    </lineage>
</organism>
<gene>
    <name evidence="1" type="ORF">GFER_02605</name>
</gene>
<protein>
    <submittedName>
        <fullName evidence="1">Uncharacterized protein</fullName>
    </submittedName>
</protein>
<comment type="caution">
    <text evidence="1">The sequence shown here is derived from an EMBL/GenBank/DDBJ whole genome shotgun (WGS) entry which is preliminary data.</text>
</comment>
<accession>A0A0C2HKK8</accession>
<dbReference type="Proteomes" id="UP000035068">
    <property type="component" value="Unassembled WGS sequence"/>
</dbReference>